<dbReference type="HOGENOM" id="CLU_013399_0_1_1"/>
<dbReference type="PANTHER" id="PTHR12358:SF31">
    <property type="entry name" value="ACYLGLYCEROL KINASE, MITOCHONDRIAL"/>
    <property type="match status" value="1"/>
</dbReference>
<dbReference type="Pfam" id="PF00781">
    <property type="entry name" value="DAGK_cat"/>
    <property type="match status" value="1"/>
</dbReference>
<dbReference type="OMA" id="HARCAMY"/>
<dbReference type="GO" id="GO:0046512">
    <property type="term" value="P:sphingosine biosynthetic process"/>
    <property type="evidence" value="ECO:0007669"/>
    <property type="project" value="TreeGrafter"/>
</dbReference>
<dbReference type="SUPFAM" id="SSF111331">
    <property type="entry name" value="NAD kinase/diacylglycerol kinase-like"/>
    <property type="match status" value="1"/>
</dbReference>
<accession>C9S866</accession>
<proteinExistence type="predicted"/>
<dbReference type="PANTHER" id="PTHR12358">
    <property type="entry name" value="SPHINGOSINE KINASE"/>
    <property type="match status" value="1"/>
</dbReference>
<dbReference type="eggNOG" id="KOG1116">
    <property type="taxonomic scope" value="Eukaryota"/>
</dbReference>
<dbReference type="PROSITE" id="PS50146">
    <property type="entry name" value="DAGK"/>
    <property type="match status" value="1"/>
</dbReference>
<dbReference type="EMBL" id="DS985214">
    <property type="protein sequence ID" value="EEY15316.1"/>
    <property type="molecule type" value="Genomic_DNA"/>
</dbReference>
<dbReference type="GO" id="GO:0016773">
    <property type="term" value="F:phosphotransferase activity, alcohol group as acceptor"/>
    <property type="evidence" value="ECO:0007669"/>
    <property type="project" value="UniProtKB-ARBA"/>
</dbReference>
<dbReference type="RefSeq" id="XP_003009742.1">
    <property type="nucleotide sequence ID" value="XM_003009696.1"/>
</dbReference>
<evidence type="ECO:0000313" key="4">
    <source>
        <dbReference type="Proteomes" id="UP000008698"/>
    </source>
</evidence>
<evidence type="ECO:0000259" key="2">
    <source>
        <dbReference type="PROSITE" id="PS50146"/>
    </source>
</evidence>
<evidence type="ECO:0000256" key="1">
    <source>
        <dbReference type="SAM" id="MobiDB-lite"/>
    </source>
</evidence>
<dbReference type="Proteomes" id="UP000008698">
    <property type="component" value="Unassembled WGS sequence"/>
</dbReference>
<name>C9S866_VERA1</name>
<dbReference type="GO" id="GO:0005737">
    <property type="term" value="C:cytoplasm"/>
    <property type="evidence" value="ECO:0007669"/>
    <property type="project" value="TreeGrafter"/>
</dbReference>
<keyword evidence="4" id="KW-1185">Reference proteome</keyword>
<gene>
    <name evidence="3" type="ORF">VDBG_01425</name>
</gene>
<dbReference type="GO" id="GO:0016020">
    <property type="term" value="C:membrane"/>
    <property type="evidence" value="ECO:0007669"/>
    <property type="project" value="TreeGrafter"/>
</dbReference>
<organism evidence="4">
    <name type="scientific">Verticillium alfalfae (strain VaMs.102 / ATCC MYA-4576 / FGSC 10136)</name>
    <name type="common">Verticillium wilt of alfalfa</name>
    <name type="synonym">Verticillium albo-atrum</name>
    <dbReference type="NCBI Taxonomy" id="526221"/>
    <lineage>
        <taxon>Eukaryota</taxon>
        <taxon>Fungi</taxon>
        <taxon>Dikarya</taxon>
        <taxon>Ascomycota</taxon>
        <taxon>Pezizomycotina</taxon>
        <taxon>Sordariomycetes</taxon>
        <taxon>Hypocreomycetidae</taxon>
        <taxon>Glomerellales</taxon>
        <taxon>Plectosphaerellaceae</taxon>
        <taxon>Verticillium</taxon>
    </lineage>
</organism>
<dbReference type="SMART" id="SM00046">
    <property type="entry name" value="DAGKc"/>
    <property type="match status" value="1"/>
</dbReference>
<evidence type="ECO:0000313" key="3">
    <source>
        <dbReference type="EMBL" id="EEY15316.1"/>
    </source>
</evidence>
<keyword evidence="3" id="KW-0418">Kinase</keyword>
<protein>
    <submittedName>
        <fullName evidence="3">Sphingoid long chain base kinase</fullName>
    </submittedName>
</protein>
<dbReference type="InterPro" id="IPR055916">
    <property type="entry name" value="DUF7493"/>
</dbReference>
<dbReference type="InterPro" id="IPR017438">
    <property type="entry name" value="ATP-NAD_kinase_N"/>
</dbReference>
<dbReference type="GO" id="GO:0001727">
    <property type="term" value="F:lipid kinase activity"/>
    <property type="evidence" value="ECO:0007669"/>
    <property type="project" value="UniProtKB-ARBA"/>
</dbReference>
<dbReference type="InterPro" id="IPR001206">
    <property type="entry name" value="Diacylglycerol_kinase_cat_dom"/>
</dbReference>
<dbReference type="InterPro" id="IPR016064">
    <property type="entry name" value="NAD/diacylglycerol_kinase_sf"/>
</dbReference>
<dbReference type="Gene3D" id="3.40.50.10330">
    <property type="entry name" value="Probable inorganic polyphosphate/atp-NAD kinase, domain 1"/>
    <property type="match status" value="1"/>
</dbReference>
<dbReference type="InterPro" id="IPR050187">
    <property type="entry name" value="Lipid_Phosphate_FormReg"/>
</dbReference>
<dbReference type="STRING" id="526221.C9S866"/>
<keyword evidence="3" id="KW-0808">Transferase</keyword>
<dbReference type="OrthoDB" id="3853857at2759"/>
<dbReference type="AlphaFoldDB" id="C9S866"/>
<feature type="compositionally biased region" description="Polar residues" evidence="1">
    <location>
        <begin position="15"/>
        <end position="24"/>
    </location>
</feature>
<dbReference type="KEGG" id="val:VDBG_01425"/>
<sequence>MAAPGHAAAPKPVSSAGSADTNGINGHANGDGEKTITINGNHVLTLQQKHVVLEHTAQEAYEEGSGICGLSLGTAGSPDTTIALYNVLWAERDGTNLHITHAQPTSKHKFRPVTATVDISANSAEAVDQLVEALLSRAYGRAKRQKRAKVLVNPHAGPGGAVHKWHHDVEPLFKAARMTIDMQKTVRSGEAIAIARDLDIAQFDTIVACSGDGLPHEIINGLGARADSRHALEKIAVCQIPCGSGNALSCSTFGTYQAGEAALALIKGVDTVIDLTSITTGEERKLSFLSQVVGIIAEADLGTEHMRWMGNHRFTVGVAQRIFKKKAYPCDVAVKIELDDKETIRAHYREKLNAAPVTMTKADGAGLPPLKYGTINDALPEDGWVSVKYDNMGNFYAGNMPLVAPESNFFPASLPNDGLLDLVTIDSDISILKQIGILTAVGDDSTFFFRQCRRQLPQGDGVPVHAARPEDGYISIDGEKFPLPLSRRDPSGARQDVFKDGATLNHARCAMYVRSRYHQQGQIIFSLVRQG</sequence>
<reference evidence="4" key="1">
    <citation type="journal article" date="2011" name="PLoS Pathog.">
        <title>Comparative genomics yields insights into niche adaptation of plant vascular wilt pathogens.</title>
        <authorList>
            <person name="Klosterman S.J."/>
            <person name="Subbarao K.V."/>
            <person name="Kang S."/>
            <person name="Veronese P."/>
            <person name="Gold S.E."/>
            <person name="Thomma B.P.H.J."/>
            <person name="Chen Z."/>
            <person name="Henrissat B."/>
            <person name="Lee Y.-H."/>
            <person name="Park J."/>
            <person name="Garcia-Pedrajas M.D."/>
            <person name="Barbara D.J."/>
            <person name="Anchieta A."/>
            <person name="de Jonge R."/>
            <person name="Santhanam P."/>
            <person name="Maruthachalam K."/>
            <person name="Atallah Z."/>
            <person name="Amyotte S.G."/>
            <person name="Paz Z."/>
            <person name="Inderbitzin P."/>
            <person name="Hayes R.J."/>
            <person name="Heiman D.I."/>
            <person name="Young S."/>
            <person name="Zeng Q."/>
            <person name="Engels R."/>
            <person name="Galagan J."/>
            <person name="Cuomo C.A."/>
            <person name="Dobinson K.F."/>
            <person name="Ma L.-J."/>
        </authorList>
    </citation>
    <scope>NUCLEOTIDE SEQUENCE [LARGE SCALE GENOMIC DNA]</scope>
    <source>
        <strain evidence="4">VaMs.102 / ATCC MYA-4576 / FGSC 10136</strain>
    </source>
</reference>
<dbReference type="Gene3D" id="2.60.200.40">
    <property type="match status" value="1"/>
</dbReference>
<feature type="domain" description="DAGKc" evidence="2">
    <location>
        <begin position="143"/>
        <end position="282"/>
    </location>
</feature>
<dbReference type="Pfam" id="PF24321">
    <property type="entry name" value="DUF7493"/>
    <property type="match status" value="1"/>
</dbReference>
<dbReference type="GeneID" id="9536437"/>
<feature type="region of interest" description="Disordered" evidence="1">
    <location>
        <begin position="1"/>
        <end position="35"/>
    </location>
</feature>